<evidence type="ECO:0000313" key="2">
    <source>
        <dbReference type="Proteomes" id="UP000293637"/>
    </source>
</evidence>
<proteinExistence type="predicted"/>
<evidence type="ECO:0000313" key="1">
    <source>
        <dbReference type="EMBL" id="TBW68477.1"/>
    </source>
</evidence>
<reference evidence="1 2" key="1">
    <citation type="journal article" date="2019" name="Sci. Transl. Med.">
        <title>Quorum sensing between bacterial species on the skin protects against epidermal injury in atopic dermatitis.</title>
        <authorList>
            <person name="Williams M.R."/>
        </authorList>
    </citation>
    <scope>NUCLEOTIDE SEQUENCE [LARGE SCALE GENOMIC DNA]</scope>
    <source>
        <strain evidence="1 2">E7</strain>
    </source>
</reference>
<dbReference type="EMBL" id="SCHB01000162">
    <property type="protein sequence ID" value="TBW68477.1"/>
    <property type="molecule type" value="Genomic_DNA"/>
</dbReference>
<feature type="non-terminal residue" evidence="1">
    <location>
        <position position="155"/>
    </location>
</feature>
<gene>
    <name evidence="1" type="ORF">EQ812_13205</name>
</gene>
<dbReference type="Proteomes" id="UP000293637">
    <property type="component" value="Unassembled WGS sequence"/>
</dbReference>
<protein>
    <submittedName>
        <fullName evidence="1">Uncharacterized protein</fullName>
    </submittedName>
</protein>
<comment type="caution">
    <text evidence="1">The sequence shown here is derived from an EMBL/GenBank/DDBJ whole genome shotgun (WGS) entry which is preliminary data.</text>
</comment>
<name>A0A4Q9W103_STALU</name>
<sequence length="155" mass="18570">MGYMLKTETKEYSPTHWQFRYILRVCTLNKLGIAQTLEIPKELVLEWEEDKKKLSDDEIVKKTEVKYIDNINKNFGKLLDVDVRHLTRKLRLAETENVVQKKQINMMKRIVGKTKYKEIYEKAKKEVDSELPSWRKRHKLDMSKLKKRGKADDRS</sequence>
<dbReference type="AlphaFoldDB" id="A0A4Q9W103"/>
<accession>A0A4Q9W103</accession>
<organism evidence="1 2">
    <name type="scientific">Staphylococcus lugdunensis</name>
    <dbReference type="NCBI Taxonomy" id="28035"/>
    <lineage>
        <taxon>Bacteria</taxon>
        <taxon>Bacillati</taxon>
        <taxon>Bacillota</taxon>
        <taxon>Bacilli</taxon>
        <taxon>Bacillales</taxon>
        <taxon>Staphylococcaceae</taxon>
        <taxon>Staphylococcus</taxon>
    </lineage>
</organism>